<evidence type="ECO:0000313" key="2">
    <source>
        <dbReference type="EMBL" id="QXH35436.1"/>
    </source>
</evidence>
<organism evidence="2 3">
    <name type="scientific">Pseudomonas muyukensis</name>
    <dbReference type="NCBI Taxonomy" id="2842357"/>
    <lineage>
        <taxon>Bacteria</taxon>
        <taxon>Pseudomonadati</taxon>
        <taxon>Pseudomonadota</taxon>
        <taxon>Gammaproteobacteria</taxon>
        <taxon>Pseudomonadales</taxon>
        <taxon>Pseudomonadaceae</taxon>
        <taxon>Pseudomonas</taxon>
    </lineage>
</organism>
<feature type="region of interest" description="Disordered" evidence="1">
    <location>
        <begin position="152"/>
        <end position="174"/>
    </location>
</feature>
<sequence>MNDATQDQGRSPTMDTLHIIGKFRTAHDAYFKLLLDTYPTKAPITDSSKLGAPQSCTLATEVQACLVALGPTAQQRMLRLGFDLLYPFNNIVDQYNWRASIIAQNTNFTTFASIAIRIDAELQLIENVLEFSQFSDYQGIPSDLFAESKARYTSPDDGLEATAPTADGDPKRIRNDADSEAVKGLQKIERQTNIFSNIANVATTVKTLLGI</sequence>
<keyword evidence="3" id="KW-1185">Reference proteome</keyword>
<name>A0ABX8M8M0_9PSED</name>
<gene>
    <name evidence="2" type="ORF">KSS95_01000</name>
</gene>
<evidence type="ECO:0000256" key="1">
    <source>
        <dbReference type="SAM" id="MobiDB-lite"/>
    </source>
</evidence>
<protein>
    <submittedName>
        <fullName evidence="2">Uncharacterized protein</fullName>
    </submittedName>
</protein>
<accession>A0ABX8M8M0</accession>
<dbReference type="RefSeq" id="WP_217850799.1">
    <property type="nucleotide sequence ID" value="NZ_CP077073.1"/>
</dbReference>
<proteinExistence type="predicted"/>
<evidence type="ECO:0000313" key="3">
    <source>
        <dbReference type="Proteomes" id="UP001047646"/>
    </source>
</evidence>
<dbReference type="Proteomes" id="UP001047646">
    <property type="component" value="Chromosome"/>
</dbReference>
<reference evidence="2" key="1">
    <citation type="journal article" date="2021" name="Microorganisms">
        <title>The Ever-Expanding Pseudomonas Genus: Description of 43 New Species and Partition of the Pseudomonas putida Group.</title>
        <authorList>
            <person name="Girard L."/>
            <person name="Lood C."/>
            <person name="Hofte M."/>
            <person name="Vandamme P."/>
            <person name="Rokni-Zadeh H."/>
            <person name="van Noort V."/>
            <person name="Lavigne R."/>
            <person name="De Mot R."/>
        </authorList>
    </citation>
    <scope>NUCLEOTIDE SEQUENCE</scope>
    <source>
        <strain evidence="2">COW39</strain>
    </source>
</reference>
<dbReference type="EMBL" id="CP077073">
    <property type="protein sequence ID" value="QXH35436.1"/>
    <property type="molecule type" value="Genomic_DNA"/>
</dbReference>